<dbReference type="RefSeq" id="WP_142093468.1">
    <property type="nucleotide sequence ID" value="NZ_BAAAMD010000003.1"/>
</dbReference>
<keyword evidence="2 4" id="KW-0238">DNA-binding</keyword>
<organism evidence="6 7">
    <name type="scientific">Propioniferax innocua</name>
    <dbReference type="NCBI Taxonomy" id="1753"/>
    <lineage>
        <taxon>Bacteria</taxon>
        <taxon>Bacillati</taxon>
        <taxon>Actinomycetota</taxon>
        <taxon>Actinomycetes</taxon>
        <taxon>Propionibacteriales</taxon>
        <taxon>Propionibacteriaceae</taxon>
        <taxon>Propioniferax</taxon>
    </lineage>
</organism>
<dbReference type="GO" id="GO:0003700">
    <property type="term" value="F:DNA-binding transcription factor activity"/>
    <property type="evidence" value="ECO:0007669"/>
    <property type="project" value="TreeGrafter"/>
</dbReference>
<dbReference type="InterPro" id="IPR050109">
    <property type="entry name" value="HTH-type_TetR-like_transc_reg"/>
</dbReference>
<dbReference type="InterPro" id="IPR036271">
    <property type="entry name" value="Tet_transcr_reg_TetR-rel_C_sf"/>
</dbReference>
<dbReference type="PRINTS" id="PR00455">
    <property type="entry name" value="HTHTETR"/>
</dbReference>
<keyword evidence="7" id="KW-1185">Reference proteome</keyword>
<name>A0A542ZBB6_9ACTN</name>
<dbReference type="GO" id="GO:0000976">
    <property type="term" value="F:transcription cis-regulatory region binding"/>
    <property type="evidence" value="ECO:0007669"/>
    <property type="project" value="TreeGrafter"/>
</dbReference>
<dbReference type="PANTHER" id="PTHR30055:SF151">
    <property type="entry name" value="TRANSCRIPTIONAL REGULATORY PROTEIN"/>
    <property type="match status" value="1"/>
</dbReference>
<dbReference type="SUPFAM" id="SSF46689">
    <property type="entry name" value="Homeodomain-like"/>
    <property type="match status" value="1"/>
</dbReference>
<evidence type="ECO:0000256" key="1">
    <source>
        <dbReference type="ARBA" id="ARBA00023015"/>
    </source>
</evidence>
<dbReference type="InterPro" id="IPR009057">
    <property type="entry name" value="Homeodomain-like_sf"/>
</dbReference>
<dbReference type="Gene3D" id="1.10.10.60">
    <property type="entry name" value="Homeodomain-like"/>
    <property type="match status" value="1"/>
</dbReference>
<proteinExistence type="predicted"/>
<dbReference type="Gene3D" id="1.10.357.10">
    <property type="entry name" value="Tetracycline Repressor, domain 2"/>
    <property type="match status" value="1"/>
</dbReference>
<dbReference type="AlphaFoldDB" id="A0A542ZBB6"/>
<keyword evidence="1" id="KW-0805">Transcription regulation</keyword>
<dbReference type="SUPFAM" id="SSF48498">
    <property type="entry name" value="Tetracyclin repressor-like, C-terminal domain"/>
    <property type="match status" value="1"/>
</dbReference>
<accession>A0A542ZBB6</accession>
<protein>
    <submittedName>
        <fullName evidence="6">TetR family transcriptional regulator</fullName>
    </submittedName>
</protein>
<feature type="DNA-binding region" description="H-T-H motif" evidence="4">
    <location>
        <begin position="25"/>
        <end position="44"/>
    </location>
</feature>
<evidence type="ECO:0000259" key="5">
    <source>
        <dbReference type="PROSITE" id="PS50977"/>
    </source>
</evidence>
<dbReference type="PANTHER" id="PTHR30055">
    <property type="entry name" value="HTH-TYPE TRANSCRIPTIONAL REGULATOR RUTR"/>
    <property type="match status" value="1"/>
</dbReference>
<dbReference type="Pfam" id="PF00440">
    <property type="entry name" value="TetR_N"/>
    <property type="match status" value="1"/>
</dbReference>
<dbReference type="PROSITE" id="PS50977">
    <property type="entry name" value="HTH_TETR_2"/>
    <property type="match status" value="1"/>
</dbReference>
<dbReference type="Proteomes" id="UP000316196">
    <property type="component" value="Unassembled WGS sequence"/>
</dbReference>
<gene>
    <name evidence="6" type="ORF">FB460_1440</name>
</gene>
<reference evidence="6 7" key="1">
    <citation type="submission" date="2019-06" db="EMBL/GenBank/DDBJ databases">
        <title>Sequencing the genomes of 1000 actinobacteria strains.</title>
        <authorList>
            <person name="Klenk H.-P."/>
        </authorList>
    </citation>
    <scope>NUCLEOTIDE SEQUENCE [LARGE SCALE GENOMIC DNA]</scope>
    <source>
        <strain evidence="6 7">DSM 8251</strain>
    </source>
</reference>
<comment type="caution">
    <text evidence="6">The sequence shown here is derived from an EMBL/GenBank/DDBJ whole genome shotgun (WGS) entry which is preliminary data.</text>
</comment>
<evidence type="ECO:0000256" key="3">
    <source>
        <dbReference type="ARBA" id="ARBA00023163"/>
    </source>
</evidence>
<dbReference type="OrthoDB" id="3819648at2"/>
<sequence length="176" mass="18958">MALDRHEILMAAQGILETYGLADLSMRRIATQLGVQPGALYWHIDNKQGMLAALSDEILRDLPNPTGSPAAIIMTWARAFRAALLAHRDAAELVASVISMRLGEISPITHLTRLLPGPRASLTAAVVTHFVLGHCFDEQGHAQLVELGVTDPDPDFPGDEAFEHGLALLVAGLDRV</sequence>
<keyword evidence="3" id="KW-0804">Transcription</keyword>
<evidence type="ECO:0000256" key="4">
    <source>
        <dbReference type="PROSITE-ProRule" id="PRU00335"/>
    </source>
</evidence>
<evidence type="ECO:0000256" key="2">
    <source>
        <dbReference type="ARBA" id="ARBA00023125"/>
    </source>
</evidence>
<dbReference type="EMBL" id="VFOR01000002">
    <property type="protein sequence ID" value="TQL57606.1"/>
    <property type="molecule type" value="Genomic_DNA"/>
</dbReference>
<evidence type="ECO:0000313" key="6">
    <source>
        <dbReference type="EMBL" id="TQL57606.1"/>
    </source>
</evidence>
<evidence type="ECO:0000313" key="7">
    <source>
        <dbReference type="Proteomes" id="UP000316196"/>
    </source>
</evidence>
<feature type="domain" description="HTH tetR-type" evidence="5">
    <location>
        <begin position="2"/>
        <end position="62"/>
    </location>
</feature>
<dbReference type="InterPro" id="IPR001647">
    <property type="entry name" value="HTH_TetR"/>
</dbReference>